<keyword evidence="2" id="KW-0812">Transmembrane</keyword>
<dbReference type="EMBL" id="JBBWRZ010000003">
    <property type="protein sequence ID" value="KAK8240230.1"/>
    <property type="molecule type" value="Genomic_DNA"/>
</dbReference>
<feature type="region of interest" description="Disordered" evidence="1">
    <location>
        <begin position="345"/>
        <end position="386"/>
    </location>
</feature>
<feature type="transmembrane region" description="Helical" evidence="2">
    <location>
        <begin position="116"/>
        <end position="134"/>
    </location>
</feature>
<gene>
    <name evidence="3" type="ORF">HDK90DRAFT_176936</name>
</gene>
<accession>A0ABR1YVM4</accession>
<comment type="caution">
    <text evidence="3">The sequence shown here is derived from an EMBL/GenBank/DDBJ whole genome shotgun (WGS) entry which is preliminary data.</text>
</comment>
<feature type="compositionally biased region" description="Low complexity" evidence="1">
    <location>
        <begin position="27"/>
        <end position="41"/>
    </location>
</feature>
<feature type="compositionally biased region" description="Basic and acidic residues" evidence="1">
    <location>
        <begin position="42"/>
        <end position="59"/>
    </location>
</feature>
<evidence type="ECO:0000256" key="2">
    <source>
        <dbReference type="SAM" id="Phobius"/>
    </source>
</evidence>
<evidence type="ECO:0000313" key="4">
    <source>
        <dbReference type="Proteomes" id="UP001492380"/>
    </source>
</evidence>
<protein>
    <submittedName>
        <fullName evidence="3">Uncharacterized protein</fullName>
    </submittedName>
</protein>
<feature type="region of interest" description="Disordered" evidence="1">
    <location>
        <begin position="231"/>
        <end position="261"/>
    </location>
</feature>
<reference evidence="3 4" key="1">
    <citation type="submission" date="2024-04" db="EMBL/GenBank/DDBJ databases">
        <title>Phyllosticta paracitricarpa is synonymous to the EU quarantine fungus P. citricarpa based on phylogenomic analyses.</title>
        <authorList>
            <consortium name="Lawrence Berkeley National Laboratory"/>
            <person name="Van Ingen-Buijs V.A."/>
            <person name="Van Westerhoven A.C."/>
            <person name="Haridas S."/>
            <person name="Skiadas P."/>
            <person name="Martin F."/>
            <person name="Groenewald J.Z."/>
            <person name="Crous P.W."/>
            <person name="Seidl M.F."/>
        </authorList>
    </citation>
    <scope>NUCLEOTIDE SEQUENCE [LARGE SCALE GENOMIC DNA]</scope>
    <source>
        <strain evidence="3 4">CBS 123374</strain>
    </source>
</reference>
<evidence type="ECO:0000313" key="3">
    <source>
        <dbReference type="EMBL" id="KAK8240230.1"/>
    </source>
</evidence>
<dbReference type="Proteomes" id="UP001492380">
    <property type="component" value="Unassembled WGS sequence"/>
</dbReference>
<organism evidence="3 4">
    <name type="scientific">Phyllosticta capitalensis</name>
    <dbReference type="NCBI Taxonomy" id="121624"/>
    <lineage>
        <taxon>Eukaryota</taxon>
        <taxon>Fungi</taxon>
        <taxon>Dikarya</taxon>
        <taxon>Ascomycota</taxon>
        <taxon>Pezizomycotina</taxon>
        <taxon>Dothideomycetes</taxon>
        <taxon>Dothideomycetes incertae sedis</taxon>
        <taxon>Botryosphaeriales</taxon>
        <taxon>Phyllostictaceae</taxon>
        <taxon>Phyllosticta</taxon>
    </lineage>
</organism>
<feature type="transmembrane region" description="Helical" evidence="2">
    <location>
        <begin position="155"/>
        <end position="175"/>
    </location>
</feature>
<evidence type="ECO:0000256" key="1">
    <source>
        <dbReference type="SAM" id="MobiDB-lite"/>
    </source>
</evidence>
<keyword evidence="2" id="KW-1133">Transmembrane helix</keyword>
<feature type="compositionally biased region" description="Basic and acidic residues" evidence="1">
    <location>
        <begin position="350"/>
        <end position="366"/>
    </location>
</feature>
<feature type="transmembrane region" description="Helical" evidence="2">
    <location>
        <begin position="73"/>
        <end position="96"/>
    </location>
</feature>
<sequence>MAHGALPAFPAAAETRYTPAHQHRRNASAASFSSTTTAATMTEEKVEKPDLEVGGTDRDSRANRMDQLSIWRLSLRASTTFVNVVGFMTLICAAGNMRKHDGRDWLTRRNVVSASLAFAFSLGYNGIALMSLGVQRRRRSASSPLHPFVELFCDLVFWVCFVIIALLAFLCAVDISTGGHGETKATDPADRYDQRNVRQPLYYVSGSMAVAAAALHFVLFVVACVDSKRRRSSSASPAPPDSPPRRPSSSSTSSSTRSTSRFSYFGASSSSAADDEAKQAAFAEERARQLVGEMVRTGRVRVSRGPDGVVLEGAEGEGEGMEPLLAAVERGLLKAGVVRGPEGTVLVARSENDEHERAAEGAEARPESSAGADEEEAKKGDKVRWG</sequence>
<feature type="transmembrane region" description="Helical" evidence="2">
    <location>
        <begin position="201"/>
        <end position="225"/>
    </location>
</feature>
<feature type="compositionally biased region" description="Basic and acidic residues" evidence="1">
    <location>
        <begin position="376"/>
        <end position="386"/>
    </location>
</feature>
<feature type="region of interest" description="Disordered" evidence="1">
    <location>
        <begin position="17"/>
        <end position="59"/>
    </location>
</feature>
<keyword evidence="4" id="KW-1185">Reference proteome</keyword>
<name>A0ABR1YVM4_9PEZI</name>
<feature type="compositionally biased region" description="Low complexity" evidence="1">
    <location>
        <begin position="247"/>
        <end position="261"/>
    </location>
</feature>
<proteinExistence type="predicted"/>
<keyword evidence="2" id="KW-0472">Membrane</keyword>
<feature type="compositionally biased region" description="Pro residues" evidence="1">
    <location>
        <begin position="237"/>
        <end position="246"/>
    </location>
</feature>